<comment type="caution">
    <text evidence="1">The sequence shown here is derived from an EMBL/GenBank/DDBJ whole genome shotgun (WGS) entry which is preliminary data.</text>
</comment>
<name>A0AA40EHP9_9PEZI</name>
<protein>
    <submittedName>
        <fullName evidence="1">Uncharacterized protein</fullName>
    </submittedName>
</protein>
<organism evidence="1 2">
    <name type="scientific">Apiosordaria backusii</name>
    <dbReference type="NCBI Taxonomy" id="314023"/>
    <lineage>
        <taxon>Eukaryota</taxon>
        <taxon>Fungi</taxon>
        <taxon>Dikarya</taxon>
        <taxon>Ascomycota</taxon>
        <taxon>Pezizomycotina</taxon>
        <taxon>Sordariomycetes</taxon>
        <taxon>Sordariomycetidae</taxon>
        <taxon>Sordariales</taxon>
        <taxon>Lasiosphaeriaceae</taxon>
        <taxon>Apiosordaria</taxon>
    </lineage>
</organism>
<gene>
    <name evidence="1" type="ORF">B0T21DRAFT_284446</name>
</gene>
<proteinExistence type="predicted"/>
<dbReference type="AlphaFoldDB" id="A0AA40EHP9"/>
<evidence type="ECO:0000313" key="1">
    <source>
        <dbReference type="EMBL" id="KAK0739342.1"/>
    </source>
</evidence>
<sequence>MRRELCIQSLSFPSRDETVALRLQVAQVQTEVVMIPNAELLITRDRDGKHRLIISSQNNCTILSQCLSDDCFTSAQGAAPNFTAPTWLVQMESDGHQKVFHYPQGFRFLNFHNDNTARMFQLGREALSQNGSTVNLPIRQRSDDGGEEMEIDNDV</sequence>
<dbReference type="EMBL" id="JAUKTV010000004">
    <property type="protein sequence ID" value="KAK0739342.1"/>
    <property type="molecule type" value="Genomic_DNA"/>
</dbReference>
<evidence type="ECO:0000313" key="2">
    <source>
        <dbReference type="Proteomes" id="UP001172159"/>
    </source>
</evidence>
<keyword evidence="2" id="KW-1185">Reference proteome</keyword>
<accession>A0AA40EHP9</accession>
<reference evidence="1" key="1">
    <citation type="submission" date="2023-06" db="EMBL/GenBank/DDBJ databases">
        <title>Genome-scale phylogeny and comparative genomics of the fungal order Sordariales.</title>
        <authorList>
            <consortium name="Lawrence Berkeley National Laboratory"/>
            <person name="Hensen N."/>
            <person name="Bonometti L."/>
            <person name="Westerberg I."/>
            <person name="Brannstrom I.O."/>
            <person name="Guillou S."/>
            <person name="Cros-Aarteil S."/>
            <person name="Calhoun S."/>
            <person name="Haridas S."/>
            <person name="Kuo A."/>
            <person name="Mondo S."/>
            <person name="Pangilinan J."/>
            <person name="Riley R."/>
            <person name="Labutti K."/>
            <person name="Andreopoulos B."/>
            <person name="Lipzen A."/>
            <person name="Chen C."/>
            <person name="Yanf M."/>
            <person name="Daum C."/>
            <person name="Ng V."/>
            <person name="Clum A."/>
            <person name="Steindorff A."/>
            <person name="Ohm R."/>
            <person name="Martin F."/>
            <person name="Silar P."/>
            <person name="Natvig D."/>
            <person name="Lalanne C."/>
            <person name="Gautier V."/>
            <person name="Ament-Velasquez S.L."/>
            <person name="Kruys A."/>
            <person name="Hutchinson M.I."/>
            <person name="Powell A.J."/>
            <person name="Barry K."/>
            <person name="Miller A.N."/>
            <person name="Grigoriev I.V."/>
            <person name="Debuchy R."/>
            <person name="Gladieux P."/>
            <person name="Thoren M.H."/>
            <person name="Johannesson H."/>
        </authorList>
    </citation>
    <scope>NUCLEOTIDE SEQUENCE</scope>
    <source>
        <strain evidence="1">CBS 540.89</strain>
    </source>
</reference>
<dbReference type="Proteomes" id="UP001172159">
    <property type="component" value="Unassembled WGS sequence"/>
</dbReference>